<feature type="domain" description="Polysaccharide pyruvyl transferase" evidence="1">
    <location>
        <begin position="16"/>
        <end position="296"/>
    </location>
</feature>
<name>A0ABX1DA97_9FLAO</name>
<gene>
    <name evidence="2" type="ORF">HC176_00880</name>
</gene>
<dbReference type="RefSeq" id="WP_167916293.1">
    <property type="nucleotide sequence ID" value="NZ_JAAVJS010000001.1"/>
</dbReference>
<proteinExistence type="predicted"/>
<keyword evidence="3" id="KW-1185">Reference proteome</keyword>
<evidence type="ECO:0000313" key="3">
    <source>
        <dbReference type="Proteomes" id="UP000760545"/>
    </source>
</evidence>
<sequence length="359" mass="41311">MDKKKIGILTYHYSNNYGAVLQAYSLQTVLTEKGHDTHIINLTPNLGLKGRLKTAITKPFAKTFNLFRQNRLNLYPKSSIFSNNLNSVDFKNFDYLIVGSDQVWRKDYTRGLGYSYFLDFAPKQTKKISYAASFGLDYYSGDQKDINVIKSLLKSFSLVTVREKSGVNICKELFETNAHMVLDPVLLSPKEAYSFKDEVERPSGFITQYLLDASEKKVAFVKSIARSLDKEITLNYKQNSGRISLTNILFNRKKEKFPEISEWIANIKNADLVITDSFHGVAFSILFNKEFICIYNEKRGKTRMQNILDTFNLRHRAISESEIDEFALSALKPIEFNKVNHILETQKEYSLNLLFSNIN</sequence>
<dbReference type="InterPro" id="IPR007345">
    <property type="entry name" value="Polysacch_pyruvyl_Trfase"/>
</dbReference>
<dbReference type="GO" id="GO:0016740">
    <property type="term" value="F:transferase activity"/>
    <property type="evidence" value="ECO:0007669"/>
    <property type="project" value="UniProtKB-KW"/>
</dbReference>
<reference evidence="2 3" key="1">
    <citation type="submission" date="2020-03" db="EMBL/GenBank/DDBJ databases">
        <title>Tamlana sp. nov, isolated from XXX.</title>
        <authorList>
            <person name="Cao W.R."/>
        </authorList>
    </citation>
    <scope>NUCLEOTIDE SEQUENCE [LARGE SCALE GENOMIC DNA]</scope>
    <source>
        <strain evidence="2 3">HST1-43</strain>
    </source>
</reference>
<evidence type="ECO:0000259" key="1">
    <source>
        <dbReference type="Pfam" id="PF04230"/>
    </source>
</evidence>
<dbReference type="Proteomes" id="UP000760545">
    <property type="component" value="Unassembled WGS sequence"/>
</dbReference>
<comment type="caution">
    <text evidence="2">The sequence shown here is derived from an EMBL/GenBank/DDBJ whole genome shotgun (WGS) entry which is preliminary data.</text>
</comment>
<protein>
    <submittedName>
        <fullName evidence="2">Polysaccharide pyruvyl transferase family protein</fullName>
    </submittedName>
</protein>
<accession>A0ABX1DA97</accession>
<keyword evidence="2" id="KW-0808">Transferase</keyword>
<evidence type="ECO:0000313" key="2">
    <source>
        <dbReference type="EMBL" id="NJX14039.1"/>
    </source>
</evidence>
<organism evidence="2 3">
    <name type="scientific">Tamlana crocina</name>
    <dbReference type="NCBI Taxonomy" id="393006"/>
    <lineage>
        <taxon>Bacteria</taxon>
        <taxon>Pseudomonadati</taxon>
        <taxon>Bacteroidota</taxon>
        <taxon>Flavobacteriia</taxon>
        <taxon>Flavobacteriales</taxon>
        <taxon>Flavobacteriaceae</taxon>
        <taxon>Tamlana</taxon>
    </lineage>
</organism>
<dbReference type="EMBL" id="JAAVJS010000001">
    <property type="protein sequence ID" value="NJX14039.1"/>
    <property type="molecule type" value="Genomic_DNA"/>
</dbReference>
<dbReference type="Pfam" id="PF04230">
    <property type="entry name" value="PS_pyruv_trans"/>
    <property type="match status" value="1"/>
</dbReference>